<dbReference type="EMBL" id="JAVYJV010000014">
    <property type="protein sequence ID" value="KAK4354170.1"/>
    <property type="molecule type" value="Genomic_DNA"/>
</dbReference>
<feature type="compositionally biased region" description="Basic and acidic residues" evidence="1">
    <location>
        <begin position="123"/>
        <end position="155"/>
    </location>
</feature>
<dbReference type="InterPro" id="IPR027417">
    <property type="entry name" value="P-loop_NTPase"/>
</dbReference>
<dbReference type="Proteomes" id="UP001291623">
    <property type="component" value="Unassembled WGS sequence"/>
</dbReference>
<gene>
    <name evidence="3" type="ORF">RND71_026364</name>
</gene>
<evidence type="ECO:0000313" key="4">
    <source>
        <dbReference type="Proteomes" id="UP001291623"/>
    </source>
</evidence>
<dbReference type="SUPFAM" id="SSF52540">
    <property type="entry name" value="P-loop containing nucleoside triphosphate hydrolases"/>
    <property type="match status" value="1"/>
</dbReference>
<feature type="compositionally biased region" description="Polar residues" evidence="1">
    <location>
        <begin position="164"/>
        <end position="173"/>
    </location>
</feature>
<comment type="caution">
    <text evidence="3">The sequence shown here is derived from an EMBL/GenBank/DDBJ whole genome shotgun (WGS) entry which is preliminary data.</text>
</comment>
<reference evidence="3" key="1">
    <citation type="submission" date="2023-12" db="EMBL/GenBank/DDBJ databases">
        <title>Genome assembly of Anisodus tanguticus.</title>
        <authorList>
            <person name="Wang Y.-J."/>
        </authorList>
    </citation>
    <scope>NUCLEOTIDE SEQUENCE</scope>
    <source>
        <strain evidence="3">KB-2021</strain>
        <tissue evidence="3">Leaf</tissue>
    </source>
</reference>
<evidence type="ECO:0000313" key="3">
    <source>
        <dbReference type="EMBL" id="KAK4354170.1"/>
    </source>
</evidence>
<feature type="chain" id="PRO_5042052318" description="ABC transporter domain-containing protein" evidence="2">
    <location>
        <begin position="33"/>
        <end position="173"/>
    </location>
</feature>
<dbReference type="Gene3D" id="3.40.50.300">
    <property type="entry name" value="P-loop containing nucleotide triphosphate hydrolases"/>
    <property type="match status" value="1"/>
</dbReference>
<evidence type="ECO:0000256" key="1">
    <source>
        <dbReference type="SAM" id="MobiDB-lite"/>
    </source>
</evidence>
<dbReference type="AlphaFoldDB" id="A0AAE1RKT4"/>
<keyword evidence="2" id="KW-0732">Signal</keyword>
<name>A0AAE1RKT4_9SOLA</name>
<evidence type="ECO:0008006" key="5">
    <source>
        <dbReference type="Google" id="ProtNLM"/>
    </source>
</evidence>
<sequence length="173" mass="19161">MPNLKHSKFVSGIIRAFGAVLALSLMGPSGSGKTTLNKILGGRLQENVRGTVLTGVLVAAELSSIVEERFWSCQDPQTNEFSGDDSGRFLATNFLKGSTTFQVLSKNIGRRGGSGATVFVRETTTDREREEKRLRERAKREADMTKARQSDRKQLSELIEDVNLPQNSNWKDN</sequence>
<accession>A0AAE1RKT4</accession>
<keyword evidence="4" id="KW-1185">Reference proteome</keyword>
<feature type="signal peptide" evidence="2">
    <location>
        <begin position="1"/>
        <end position="32"/>
    </location>
</feature>
<protein>
    <recommendedName>
        <fullName evidence="5">ABC transporter domain-containing protein</fullName>
    </recommendedName>
</protein>
<proteinExistence type="predicted"/>
<organism evidence="3 4">
    <name type="scientific">Anisodus tanguticus</name>
    <dbReference type="NCBI Taxonomy" id="243964"/>
    <lineage>
        <taxon>Eukaryota</taxon>
        <taxon>Viridiplantae</taxon>
        <taxon>Streptophyta</taxon>
        <taxon>Embryophyta</taxon>
        <taxon>Tracheophyta</taxon>
        <taxon>Spermatophyta</taxon>
        <taxon>Magnoliopsida</taxon>
        <taxon>eudicotyledons</taxon>
        <taxon>Gunneridae</taxon>
        <taxon>Pentapetalae</taxon>
        <taxon>asterids</taxon>
        <taxon>lamiids</taxon>
        <taxon>Solanales</taxon>
        <taxon>Solanaceae</taxon>
        <taxon>Solanoideae</taxon>
        <taxon>Hyoscyameae</taxon>
        <taxon>Anisodus</taxon>
    </lineage>
</organism>
<evidence type="ECO:0000256" key="2">
    <source>
        <dbReference type="SAM" id="SignalP"/>
    </source>
</evidence>
<feature type="region of interest" description="Disordered" evidence="1">
    <location>
        <begin position="123"/>
        <end position="173"/>
    </location>
</feature>